<evidence type="ECO:0000313" key="2">
    <source>
        <dbReference type="EMBL" id="MEE2526543.1"/>
    </source>
</evidence>
<dbReference type="InterPro" id="IPR016181">
    <property type="entry name" value="Acyl_CoA_acyltransferase"/>
</dbReference>
<dbReference type="Pfam" id="PF13480">
    <property type="entry name" value="Acetyltransf_6"/>
    <property type="match status" value="1"/>
</dbReference>
<dbReference type="EMBL" id="JAZDRP010000005">
    <property type="protein sequence ID" value="MEE2526543.1"/>
    <property type="molecule type" value="Genomic_DNA"/>
</dbReference>
<proteinExistence type="predicted"/>
<keyword evidence="2" id="KW-0808">Transferase</keyword>
<dbReference type="SUPFAM" id="SSF55729">
    <property type="entry name" value="Acyl-CoA N-acyltransferases (Nat)"/>
    <property type="match status" value="1"/>
</dbReference>
<dbReference type="InterPro" id="IPR038740">
    <property type="entry name" value="BioF2-like_GNAT_dom"/>
</dbReference>
<protein>
    <submittedName>
        <fullName evidence="2">GNAT family N-acetyltransferase</fullName>
        <ecNumber evidence="2">2.3.1.-</ecNumber>
    </submittedName>
</protein>
<keyword evidence="3" id="KW-1185">Reference proteome</keyword>
<accession>A0ABU7LRK9</accession>
<sequence length="358" mass="38987">MCQVETIKVGELPARHRARWLTLLESAGFQSPLLHPDFALHVARHRSDVRILVARDDQGREAYMGVHKTASGCIRPIGGALSDYHGWVAEPGFDAAMSDLLKAADLDSFRYFALLKPGYGVPGDGRGLAADISAGDTASLIRAHKPSRAKQFRRLDRKLEKEQGEVELVIDDADDRAYTALMGWKTAQFAATGRHNILGTGWIAGLLDDVRRTHGDSWGGQLVTLRAGGKPVAAELGPFWNGIFHPWIAAYDVDYAAYSPGHLLVRRLLKAMSAETIRRYDLGADDAPYKQEFANTEIATYSGLVTADGGYRAQPHLTGHTIFNKAARRWEQIVLAEPTLTGRLAGLAGAGRALLPGA</sequence>
<evidence type="ECO:0000259" key="1">
    <source>
        <dbReference type="Pfam" id="PF13480"/>
    </source>
</evidence>
<dbReference type="RefSeq" id="WP_330199206.1">
    <property type="nucleotide sequence ID" value="NZ_JAZDRP010000005.1"/>
</dbReference>
<organism evidence="2 3">
    <name type="scientific">Hyphobacterium lacteum</name>
    <dbReference type="NCBI Taxonomy" id="3116575"/>
    <lineage>
        <taxon>Bacteria</taxon>
        <taxon>Pseudomonadati</taxon>
        <taxon>Pseudomonadota</taxon>
        <taxon>Alphaproteobacteria</taxon>
        <taxon>Maricaulales</taxon>
        <taxon>Maricaulaceae</taxon>
        <taxon>Hyphobacterium</taxon>
    </lineage>
</organism>
<comment type="caution">
    <text evidence="2">The sequence shown here is derived from an EMBL/GenBank/DDBJ whole genome shotgun (WGS) entry which is preliminary data.</text>
</comment>
<keyword evidence="2" id="KW-0012">Acyltransferase</keyword>
<dbReference type="Gene3D" id="3.40.630.30">
    <property type="match status" value="1"/>
</dbReference>
<keyword evidence="2" id="KW-0675">Receptor</keyword>
<reference evidence="2 3" key="1">
    <citation type="submission" date="2024-01" db="EMBL/GenBank/DDBJ databases">
        <title>Hyphobacterium bacterium isolated from marine sediment.</title>
        <authorList>
            <person name="Zhao S."/>
        </authorList>
    </citation>
    <scope>NUCLEOTIDE SEQUENCE [LARGE SCALE GENOMIC DNA]</scope>
    <source>
        <strain evidence="3">HN65</strain>
    </source>
</reference>
<feature type="domain" description="BioF2-like acetyltransferase" evidence="1">
    <location>
        <begin position="147"/>
        <end position="291"/>
    </location>
</feature>
<dbReference type="GO" id="GO:0016746">
    <property type="term" value="F:acyltransferase activity"/>
    <property type="evidence" value="ECO:0007669"/>
    <property type="project" value="UniProtKB-KW"/>
</dbReference>
<evidence type="ECO:0000313" key="3">
    <source>
        <dbReference type="Proteomes" id="UP001354971"/>
    </source>
</evidence>
<gene>
    <name evidence="2" type="ORF">V0U79_09205</name>
</gene>
<dbReference type="Proteomes" id="UP001354971">
    <property type="component" value="Unassembled WGS sequence"/>
</dbReference>
<dbReference type="EC" id="2.3.1.-" evidence="2"/>
<name>A0ABU7LRK9_9PROT</name>